<dbReference type="NCBIfam" id="NF046042">
    <property type="entry name" value="LicT"/>
    <property type="match status" value="1"/>
</dbReference>
<organism evidence="3 4">
    <name type="scientific">Anaerocolumna sedimenticola</name>
    <dbReference type="NCBI Taxonomy" id="2696063"/>
    <lineage>
        <taxon>Bacteria</taxon>
        <taxon>Bacillati</taxon>
        <taxon>Bacillota</taxon>
        <taxon>Clostridia</taxon>
        <taxon>Lachnospirales</taxon>
        <taxon>Lachnospiraceae</taxon>
        <taxon>Anaerocolumna</taxon>
    </lineage>
</organism>
<keyword evidence="1" id="KW-0677">Repeat</keyword>
<dbReference type="SUPFAM" id="SSF50151">
    <property type="entry name" value="SacY-like RNA-binding domain"/>
    <property type="match status" value="1"/>
</dbReference>
<accession>A0A6P1TG58</accession>
<dbReference type="InterPro" id="IPR004341">
    <property type="entry name" value="CAT_RNA-bd_dom"/>
</dbReference>
<dbReference type="GO" id="GO:0003723">
    <property type="term" value="F:RNA binding"/>
    <property type="evidence" value="ECO:0007669"/>
    <property type="project" value="InterPro"/>
</dbReference>
<sequence length="277" mass="32793">MYKITKIINNNFVCSVNEKGEEIILRGPGIGFQKKSNDIAEESKIEKIYSMSSKSMLNKLQSLVDNIPLEHIQVCTEIIEDIKLHLNKKLNDNIYITLTDHLSFAIERQRLKLEYKNALLWEIKKFYQTEYQMGLRALDIIKDRLGVDLLEDEAGFIALHIVNAELDTNISDMMKITTLIQDILELTKNYYKIELDEESLHYERFITHLKYFGQRLFQNKTVKDDDFQLQKMIKTSYSKDYQCAEIINNYIKEKFHRELTGEEMMFLTIHLKRITME</sequence>
<keyword evidence="4" id="KW-1185">Reference proteome</keyword>
<dbReference type="PANTHER" id="PTHR30185">
    <property type="entry name" value="CRYPTIC BETA-GLUCOSIDE BGL OPERON ANTITERMINATOR"/>
    <property type="match status" value="1"/>
</dbReference>
<dbReference type="InterPro" id="IPR036634">
    <property type="entry name" value="PRD_sf"/>
</dbReference>
<gene>
    <name evidence="3" type="ORF">Ana3638_00140</name>
</gene>
<dbReference type="GO" id="GO:0006355">
    <property type="term" value="P:regulation of DNA-templated transcription"/>
    <property type="evidence" value="ECO:0007669"/>
    <property type="project" value="InterPro"/>
</dbReference>
<feature type="domain" description="PRD" evidence="2">
    <location>
        <begin position="66"/>
        <end position="171"/>
    </location>
</feature>
<evidence type="ECO:0000313" key="3">
    <source>
        <dbReference type="EMBL" id="QHQ59403.1"/>
    </source>
</evidence>
<proteinExistence type="predicted"/>
<dbReference type="Gene3D" id="2.30.24.10">
    <property type="entry name" value="CAT RNA-binding domain"/>
    <property type="match status" value="1"/>
</dbReference>
<protein>
    <submittedName>
        <fullName evidence="3">PRD domain-containing protein</fullName>
    </submittedName>
</protein>
<dbReference type="SUPFAM" id="SSF63520">
    <property type="entry name" value="PTS-regulatory domain, PRD"/>
    <property type="match status" value="2"/>
</dbReference>
<dbReference type="PANTHER" id="PTHR30185:SF15">
    <property type="entry name" value="CRYPTIC BETA-GLUCOSIDE BGL OPERON ANTITERMINATOR"/>
    <property type="match status" value="1"/>
</dbReference>
<dbReference type="Pfam" id="PF03123">
    <property type="entry name" value="CAT_RBD"/>
    <property type="match status" value="1"/>
</dbReference>
<dbReference type="Pfam" id="PF00874">
    <property type="entry name" value="PRD"/>
    <property type="match status" value="2"/>
</dbReference>
<evidence type="ECO:0000259" key="2">
    <source>
        <dbReference type="PROSITE" id="PS51372"/>
    </source>
</evidence>
<name>A0A6P1TG58_9FIRM</name>
<dbReference type="InterPro" id="IPR036650">
    <property type="entry name" value="CAT_RNA-bd_dom_sf"/>
</dbReference>
<dbReference type="RefSeq" id="WP_161835961.1">
    <property type="nucleotide sequence ID" value="NZ_CP048000.1"/>
</dbReference>
<dbReference type="InterPro" id="IPR050661">
    <property type="entry name" value="BglG_antiterminators"/>
</dbReference>
<dbReference type="AlphaFoldDB" id="A0A6P1TG58"/>
<dbReference type="SMART" id="SM01061">
    <property type="entry name" value="CAT_RBD"/>
    <property type="match status" value="1"/>
</dbReference>
<dbReference type="Proteomes" id="UP000464314">
    <property type="component" value="Chromosome"/>
</dbReference>
<reference evidence="3 4" key="1">
    <citation type="submission" date="2020-01" db="EMBL/GenBank/DDBJ databases">
        <title>Genome analysis of Anaerocolumna sp. CBA3638.</title>
        <authorList>
            <person name="Kim J."/>
            <person name="Roh S.W."/>
        </authorList>
    </citation>
    <scope>NUCLEOTIDE SEQUENCE [LARGE SCALE GENOMIC DNA]</scope>
    <source>
        <strain evidence="3 4">CBA3638</strain>
    </source>
</reference>
<dbReference type="PROSITE" id="PS51372">
    <property type="entry name" value="PRD_2"/>
    <property type="match status" value="2"/>
</dbReference>
<dbReference type="KEGG" id="anr:Ana3638_00140"/>
<dbReference type="InterPro" id="IPR011608">
    <property type="entry name" value="PRD"/>
</dbReference>
<evidence type="ECO:0000313" key="4">
    <source>
        <dbReference type="Proteomes" id="UP000464314"/>
    </source>
</evidence>
<dbReference type="EMBL" id="CP048000">
    <property type="protein sequence ID" value="QHQ59403.1"/>
    <property type="molecule type" value="Genomic_DNA"/>
</dbReference>
<dbReference type="Gene3D" id="1.10.1790.10">
    <property type="entry name" value="PRD domain"/>
    <property type="match status" value="2"/>
</dbReference>
<feature type="domain" description="PRD" evidence="2">
    <location>
        <begin position="172"/>
        <end position="277"/>
    </location>
</feature>
<evidence type="ECO:0000256" key="1">
    <source>
        <dbReference type="ARBA" id="ARBA00022737"/>
    </source>
</evidence>